<accession>A4BDF7</accession>
<protein>
    <submittedName>
        <fullName evidence="1">Uncharacterized protein</fullName>
    </submittedName>
</protein>
<reference evidence="1 2" key="1">
    <citation type="submission" date="2006-02" db="EMBL/GenBank/DDBJ databases">
        <authorList>
            <person name="Pinhassi J."/>
            <person name="Pedros-Alio C."/>
            <person name="Ferriera S."/>
            <person name="Johnson J."/>
            <person name="Kravitz S."/>
            <person name="Halpern A."/>
            <person name="Remington K."/>
            <person name="Beeson K."/>
            <person name="Tran B."/>
            <person name="Rogers Y.-H."/>
            <person name="Friedman R."/>
            <person name="Venter J.C."/>
        </authorList>
    </citation>
    <scope>NUCLEOTIDE SEQUENCE [LARGE SCALE GENOMIC DNA]</scope>
    <source>
        <strain evidence="1 2">MED297</strain>
    </source>
</reference>
<dbReference type="HOGENOM" id="CLU_3398100_0_0_6"/>
<sequence>MLNTVFVAMYWESVRIEYQKHIGGGVEHGGH</sequence>
<dbReference type="Proteomes" id="UP000005953">
    <property type="component" value="Unassembled WGS sequence"/>
</dbReference>
<evidence type="ECO:0000313" key="2">
    <source>
        <dbReference type="Proteomes" id="UP000005953"/>
    </source>
</evidence>
<comment type="caution">
    <text evidence="1">The sequence shown here is derived from an EMBL/GenBank/DDBJ whole genome shotgun (WGS) entry which is preliminary data.</text>
</comment>
<name>A4BDF7_9GAMM</name>
<dbReference type="AlphaFoldDB" id="A4BDF7"/>
<dbReference type="EMBL" id="AAOE01000007">
    <property type="protein sequence ID" value="EAR09901.1"/>
    <property type="molecule type" value="Genomic_DNA"/>
</dbReference>
<gene>
    <name evidence="1" type="ORF">MED297_06114</name>
</gene>
<evidence type="ECO:0000313" key="1">
    <source>
        <dbReference type="EMBL" id="EAR09901.1"/>
    </source>
</evidence>
<keyword evidence="2" id="KW-1185">Reference proteome</keyword>
<proteinExistence type="predicted"/>
<organism evidence="1 2">
    <name type="scientific">Reinekea blandensis MED297</name>
    <dbReference type="NCBI Taxonomy" id="314283"/>
    <lineage>
        <taxon>Bacteria</taxon>
        <taxon>Pseudomonadati</taxon>
        <taxon>Pseudomonadota</taxon>
        <taxon>Gammaproteobacteria</taxon>
        <taxon>Oceanospirillales</taxon>
        <taxon>Saccharospirillaceae</taxon>
        <taxon>Reinekea</taxon>
    </lineage>
</organism>